<sequence length="455" mass="50211">MYIPSKPALLGAALMTSSAMLFAESGNDQAGADGFVEGQSLYLTTRNFAAREWYRDSFGLEIPKRQGPPEATQARHTLVQGTQLGYRSGYTEGEVGVGLDLAAFNAINLERGKGRISGGGNRTLTDSDGHAPAQWTKVGIANLRLRASRTELKAGRFLVDTPVFGYIDNRALPSSFDGVALDSQELDTLHLQAGSFRRVSPRTGAGDEAFTTEYGTREAEGDRVHYLGGRYGPVEALEVAVYGGRLEDIWDQFYLGLFHGLGDRDTLALDTALNAYRTRDSGSRKAGYIDNDAWSLAFTLSHKAHALSLAWQQVRGDEYFDYVHETGAIHLANSLFSDYNGPNEKSVQISYRTDWDSLGIPGLDTHLWYVKGWDIDGTRYTGDRNGAFGNYAEVRAMDGERHHEYGLSASYRLREGQLKDATFKVTWMSHRGSRQQVDGSADELRIVTTLPFSLL</sequence>
<evidence type="ECO:0000256" key="2">
    <source>
        <dbReference type="ARBA" id="ARBA00022448"/>
    </source>
</evidence>
<dbReference type="GO" id="GO:0016020">
    <property type="term" value="C:membrane"/>
    <property type="evidence" value="ECO:0007669"/>
    <property type="project" value="InterPro"/>
</dbReference>
<evidence type="ECO:0000313" key="6">
    <source>
        <dbReference type="Proteomes" id="UP000218554"/>
    </source>
</evidence>
<keyword evidence="3 4" id="KW-0732">Signal</keyword>
<reference evidence="6" key="1">
    <citation type="submission" date="2015-05" db="EMBL/GenBank/DDBJ databases">
        <title>Draft genome sequencing of a biphenyl-degrading bacterium, Pseudomonas balearica KF707 (=NBRC110670).</title>
        <authorList>
            <person name="Kimura N."/>
            <person name="Hirose J."/>
            <person name="Watanabe T."/>
            <person name="Suenaga H."/>
            <person name="Fujihara H."/>
            <person name="Noguchi M."/>
            <person name="Hashimoto M."/>
            <person name="Shimodaira J."/>
            <person name="Tsuchikane K."/>
            <person name="Hosoyama A."/>
            <person name="Yamazoe A."/>
            <person name="Fujita N."/>
            <person name="Furukawa K."/>
        </authorList>
    </citation>
    <scope>NUCLEOTIDE SEQUENCE [LARGE SCALE GENOMIC DNA]</scope>
    <source>
        <strain evidence="6">DSM 10086 / NBRC 110670 / KF707</strain>
    </source>
</reference>
<dbReference type="Proteomes" id="UP000218554">
    <property type="component" value="Chromosome"/>
</dbReference>
<proteinExistence type="inferred from homology"/>
<dbReference type="EMBL" id="AP014862">
    <property type="protein sequence ID" value="BAU72617.1"/>
    <property type="molecule type" value="Genomic_DNA"/>
</dbReference>
<dbReference type="AlphaFoldDB" id="A0AAD1BWV1"/>
<feature type="signal peptide" evidence="4">
    <location>
        <begin position="1"/>
        <end position="23"/>
    </location>
</feature>
<dbReference type="Gene3D" id="2.40.160.10">
    <property type="entry name" value="Porin"/>
    <property type="match status" value="1"/>
</dbReference>
<accession>A0AAD1BWV1</accession>
<protein>
    <submittedName>
        <fullName evidence="5">Outer membrane porin, OprD family</fullName>
    </submittedName>
</protein>
<gene>
    <name evidence="5" type="ORF">KF707C_9290</name>
</gene>
<dbReference type="GO" id="GO:0015288">
    <property type="term" value="F:porin activity"/>
    <property type="evidence" value="ECO:0007669"/>
    <property type="project" value="TreeGrafter"/>
</dbReference>
<feature type="chain" id="PRO_5041911458" evidence="4">
    <location>
        <begin position="24"/>
        <end position="455"/>
    </location>
</feature>
<dbReference type="InterPro" id="IPR023614">
    <property type="entry name" value="Porin_dom_sf"/>
</dbReference>
<evidence type="ECO:0000256" key="3">
    <source>
        <dbReference type="ARBA" id="ARBA00022729"/>
    </source>
</evidence>
<evidence type="ECO:0000256" key="4">
    <source>
        <dbReference type="SAM" id="SignalP"/>
    </source>
</evidence>
<name>A0AAD1BWV1_METFU</name>
<keyword evidence="6" id="KW-1185">Reference proteome</keyword>
<dbReference type="Pfam" id="PF03573">
    <property type="entry name" value="OprD"/>
    <property type="match status" value="1"/>
</dbReference>
<reference evidence="5 6" key="2">
    <citation type="journal article" date="2017" name="Int. J. Syst. Evol. Microbiol.">
        <title>Pseudomonas furukawaii sp. nov., a polychlorinated biphenyl-degrading bacterium isolated from biphenyl-contaminated soil in Japan.</title>
        <authorList>
            <person name="Kimura N."/>
            <person name="Watanabe T."/>
            <person name="Suenaga H."/>
            <person name="Fujihara H."/>
            <person name="Futagami T."/>
            <person name="Goto M."/>
            <person name="Hanada S."/>
            <person name="Hirose J."/>
        </authorList>
    </citation>
    <scope>NUCLEOTIDE SEQUENCE [LARGE SCALE GENOMIC DNA]</scope>
    <source>
        <strain evidence="6">DSM 10086 / NBRC 110670 / KF707</strain>
    </source>
</reference>
<dbReference type="PANTHER" id="PTHR34596">
    <property type="entry name" value="CHITOPORIN"/>
    <property type="match status" value="1"/>
</dbReference>
<dbReference type="KEGG" id="pfuw:KF707C_9290"/>
<keyword evidence="2" id="KW-0813">Transport</keyword>
<evidence type="ECO:0000256" key="1">
    <source>
        <dbReference type="ARBA" id="ARBA00009075"/>
    </source>
</evidence>
<evidence type="ECO:0000313" key="5">
    <source>
        <dbReference type="EMBL" id="BAU72617.1"/>
    </source>
</evidence>
<dbReference type="InterPro" id="IPR005318">
    <property type="entry name" value="OM_porin_bac"/>
</dbReference>
<comment type="similarity">
    <text evidence="1">Belongs to the outer membrane porin (Opr) (TC 1.B.25) family.</text>
</comment>
<dbReference type="PANTHER" id="PTHR34596:SF2">
    <property type="entry name" value="CHITOPORIN"/>
    <property type="match status" value="1"/>
</dbReference>
<organism evidence="5 6">
    <name type="scientific">Metapseudomonas furukawaii</name>
    <name type="common">Pseudomonas furukawaii</name>
    <dbReference type="NCBI Taxonomy" id="1149133"/>
    <lineage>
        <taxon>Bacteria</taxon>
        <taxon>Pseudomonadati</taxon>
        <taxon>Pseudomonadota</taxon>
        <taxon>Gammaproteobacteria</taxon>
        <taxon>Pseudomonadales</taxon>
        <taxon>Pseudomonadaceae</taxon>
        <taxon>Metapseudomonas</taxon>
    </lineage>
</organism>